<accession>A0A1V8PP77</accession>
<name>A0A1V8PP77_9BIFI</name>
<reference evidence="1 2" key="1">
    <citation type="submission" date="2017-03" db="EMBL/GenBank/DDBJ databases">
        <title>Maternal inheritance of bifidobacteria.</title>
        <authorList>
            <person name="Lugli G.A."/>
            <person name="Duranti S."/>
            <person name="Milani C."/>
            <person name="Mancabelli L."/>
        </authorList>
    </citation>
    <scope>NUCLEOTIDE SEQUENCE [LARGE SCALE GENOMIC DNA]</scope>
    <source>
        <strain evidence="1 2">1899B</strain>
    </source>
</reference>
<organism evidence="1 2">
    <name type="scientific">Bifidobacterium catenulatum</name>
    <dbReference type="NCBI Taxonomy" id="1686"/>
    <lineage>
        <taxon>Bacteria</taxon>
        <taxon>Bacillati</taxon>
        <taxon>Actinomycetota</taxon>
        <taxon>Actinomycetes</taxon>
        <taxon>Bifidobacteriales</taxon>
        <taxon>Bifidobacteriaceae</taxon>
        <taxon>Bifidobacterium</taxon>
    </lineage>
</organism>
<dbReference type="AlphaFoldDB" id="A0A1V8PP77"/>
<protein>
    <submittedName>
        <fullName evidence="1">Esterase</fullName>
    </submittedName>
</protein>
<sequence>MRRQVALRQGLVDGFSDTDSVIAVFRGIPYDKPSRWRITICFVS</sequence>
<evidence type="ECO:0000313" key="2">
    <source>
        <dbReference type="Proteomes" id="UP000192666"/>
    </source>
</evidence>
<comment type="caution">
    <text evidence="1">The sequence shown here is derived from an EMBL/GenBank/DDBJ whole genome shotgun (WGS) entry which is preliminary data.</text>
</comment>
<proteinExistence type="predicted"/>
<dbReference type="EMBL" id="NAQA01000003">
    <property type="protein sequence ID" value="OQM50518.1"/>
    <property type="molecule type" value="Genomic_DNA"/>
</dbReference>
<evidence type="ECO:0000313" key="1">
    <source>
        <dbReference type="EMBL" id="OQM50518.1"/>
    </source>
</evidence>
<gene>
    <name evidence="1" type="ORF">B5782_0465</name>
</gene>
<dbReference type="Proteomes" id="UP000192666">
    <property type="component" value="Unassembled WGS sequence"/>
</dbReference>